<dbReference type="InterPro" id="IPR001699">
    <property type="entry name" value="TF_T-box"/>
</dbReference>
<comment type="caution">
    <text evidence="7">Lacks conserved residue(s) required for the propagation of feature annotation.</text>
</comment>
<evidence type="ECO:0000256" key="6">
    <source>
        <dbReference type="ARBA" id="ARBA00023242"/>
    </source>
</evidence>
<keyword evidence="4 7" id="KW-0238">DNA-binding</keyword>
<keyword evidence="10" id="KW-1185">Reference proteome</keyword>
<comment type="subcellular location">
    <subcellularLocation>
        <location evidence="1 7">Nucleus</location>
    </subcellularLocation>
</comment>
<evidence type="ECO:0000256" key="5">
    <source>
        <dbReference type="ARBA" id="ARBA00023163"/>
    </source>
</evidence>
<dbReference type="InterPro" id="IPR002070">
    <property type="entry name" value="TF_Brachyury"/>
</dbReference>
<evidence type="ECO:0000256" key="8">
    <source>
        <dbReference type="SAM" id="MobiDB-lite"/>
    </source>
</evidence>
<evidence type="ECO:0000256" key="4">
    <source>
        <dbReference type="ARBA" id="ARBA00023125"/>
    </source>
</evidence>
<evidence type="ECO:0000313" key="10">
    <source>
        <dbReference type="Proteomes" id="UP000015103"/>
    </source>
</evidence>
<feature type="region of interest" description="Disordered" evidence="8">
    <location>
        <begin position="542"/>
        <end position="570"/>
    </location>
</feature>
<dbReference type="PANTHER" id="PTHR11267:SF106">
    <property type="entry name" value="T-RELATED PROTEIN"/>
    <property type="match status" value="1"/>
</dbReference>
<dbReference type="GO" id="GO:0000978">
    <property type="term" value="F:RNA polymerase II cis-regulatory region sequence-specific DNA binding"/>
    <property type="evidence" value="ECO:0007669"/>
    <property type="project" value="InterPro"/>
</dbReference>
<dbReference type="CDD" id="cd20192">
    <property type="entry name" value="T-box_TBXT_TBX19-like"/>
    <property type="match status" value="1"/>
</dbReference>
<evidence type="ECO:0000256" key="1">
    <source>
        <dbReference type="ARBA" id="ARBA00004123"/>
    </source>
</evidence>
<dbReference type="GO" id="GO:0000785">
    <property type="term" value="C:chromatin"/>
    <property type="evidence" value="ECO:0007669"/>
    <property type="project" value="TreeGrafter"/>
</dbReference>
<dbReference type="GO" id="GO:0003007">
    <property type="term" value="P:heart morphogenesis"/>
    <property type="evidence" value="ECO:0007669"/>
    <property type="project" value="TreeGrafter"/>
</dbReference>
<dbReference type="VEuPathDB" id="VectorBase:RPRC001186"/>
<dbReference type="SUPFAM" id="SSF49417">
    <property type="entry name" value="p53-like transcription factors"/>
    <property type="match status" value="1"/>
</dbReference>
<dbReference type="HOGENOM" id="CLU_409590_0_0_1"/>
<dbReference type="InterPro" id="IPR008967">
    <property type="entry name" value="p53-like_TF_DNA-bd_sf"/>
</dbReference>
<dbReference type="STRING" id="13249.T1HAY0"/>
<feature type="compositionally biased region" description="Basic residues" evidence="8">
    <location>
        <begin position="547"/>
        <end position="564"/>
    </location>
</feature>
<feature type="compositionally biased region" description="Polar residues" evidence="8">
    <location>
        <begin position="229"/>
        <end position="245"/>
    </location>
</feature>
<dbReference type="EMBL" id="ACPB03018175">
    <property type="status" value="NOT_ANNOTATED_CDS"/>
    <property type="molecule type" value="Genomic_DNA"/>
</dbReference>
<evidence type="ECO:0000256" key="3">
    <source>
        <dbReference type="ARBA" id="ARBA00023015"/>
    </source>
</evidence>
<sequence>MEAVGEENLYGEDVMVSLDDRELWLRFQALTNEMIVTKSGRRMFPVVKVSVSGLDPTSMYTVLLEFVQIEHHRWKYVNGEWVAGGKAETAPANPVYVHPESPNFGAHWMKESVSFAKVKLTNKSNGNGQIMLNSLHKYEPRVHIVKVGATDQRKVVAYAFPETQFIAVTAYQNEEVTSLKIKYNPFAKAFLDAKERPDQTHQQNREYTLHHNQYENNWITGGYTTSSCERNSLKGQNRHSPYPQQSSDSRNSNASSPTSINVNPEVLESKGTVVGSRKRKLRKQNIMRLQPGSTFKVFVVMQTFILLVFAFIKNATLNMQVAKMFPIRKGSHPGKLLDHSPATSISLSKLADESQLGSLSKLLTPAHNNNVNDCNYENWTSEVPVEPITNSCTQQYEAAHQYKSFMPLKKRFRQDFENHIIKESPPPIPIVVNNQVTTTETNSLNLMGATDVTPTNQCSIKLDEQPTSDKIIEESQEGRTTKFRACKESKVSRFKVMQTGVDSCYCWDLRQKTMPPEKLALVGELELQQRISDLSSLDMEDYNKSQFRSKKPKKINKTKRKKRQLSPAKSATSYLESIECSKNENEDYLDMATEEKKPVKEEENVCIKEECDLTVQYNGDNNLINNKENGLFDGDSNQTNFIEELKTENELKTANGDQIVFIVNDLEKKLY</sequence>
<dbReference type="eggNOG" id="KOG3585">
    <property type="taxonomic scope" value="Eukaryota"/>
</dbReference>
<dbReference type="InterPro" id="IPR036960">
    <property type="entry name" value="T-box_sf"/>
</dbReference>
<dbReference type="GO" id="GO:0001707">
    <property type="term" value="P:mesoderm formation"/>
    <property type="evidence" value="ECO:0007669"/>
    <property type="project" value="TreeGrafter"/>
</dbReference>
<dbReference type="Gene3D" id="2.60.40.820">
    <property type="entry name" value="Transcription factor, T-box"/>
    <property type="match status" value="1"/>
</dbReference>
<dbReference type="GO" id="GO:0000981">
    <property type="term" value="F:DNA-binding transcription factor activity, RNA polymerase II-specific"/>
    <property type="evidence" value="ECO:0007669"/>
    <property type="project" value="TreeGrafter"/>
</dbReference>
<dbReference type="EMBL" id="ACPB03018176">
    <property type="status" value="NOT_ANNOTATED_CDS"/>
    <property type="molecule type" value="Genomic_DNA"/>
</dbReference>
<reference evidence="9" key="1">
    <citation type="submission" date="2015-05" db="UniProtKB">
        <authorList>
            <consortium name="EnsemblMetazoa"/>
        </authorList>
    </citation>
    <scope>IDENTIFICATION</scope>
</reference>
<dbReference type="Proteomes" id="UP000015103">
    <property type="component" value="Unassembled WGS sequence"/>
</dbReference>
<dbReference type="GO" id="GO:0005634">
    <property type="term" value="C:nucleus"/>
    <property type="evidence" value="ECO:0007669"/>
    <property type="project" value="UniProtKB-SubCell"/>
</dbReference>
<dbReference type="PROSITE" id="PS50252">
    <property type="entry name" value="TBOX_3"/>
    <property type="match status" value="1"/>
</dbReference>
<evidence type="ECO:0000313" key="9">
    <source>
        <dbReference type="EnsemblMetazoa" id="RPRC001186-PA"/>
    </source>
</evidence>
<dbReference type="EnsemblMetazoa" id="RPRC001186-RA">
    <property type="protein sequence ID" value="RPRC001186-PA"/>
    <property type="gene ID" value="RPRC001186"/>
</dbReference>
<dbReference type="PANTHER" id="PTHR11267">
    <property type="entry name" value="T-BOX PROTEIN-RELATED"/>
    <property type="match status" value="1"/>
</dbReference>
<dbReference type="PROSITE" id="PS01264">
    <property type="entry name" value="TBOX_2"/>
    <property type="match status" value="1"/>
</dbReference>
<dbReference type="PRINTS" id="PR00938">
    <property type="entry name" value="BRACHYURY"/>
</dbReference>
<accession>T1HAY0</accession>
<dbReference type="GO" id="GO:0001708">
    <property type="term" value="P:cell fate specification"/>
    <property type="evidence" value="ECO:0007669"/>
    <property type="project" value="TreeGrafter"/>
</dbReference>
<dbReference type="PRINTS" id="PR00937">
    <property type="entry name" value="TBOX"/>
</dbReference>
<protein>
    <submittedName>
        <fullName evidence="9">Uncharacterized protein</fullName>
    </submittedName>
</protein>
<dbReference type="FunFam" id="2.60.40.820:FF:000002">
    <property type="entry name" value="T-box transcription factor Brachyury"/>
    <property type="match status" value="1"/>
</dbReference>
<dbReference type="AlphaFoldDB" id="T1HAY0"/>
<proteinExistence type="predicted"/>
<dbReference type="GO" id="GO:0045893">
    <property type="term" value="P:positive regulation of DNA-templated transcription"/>
    <property type="evidence" value="ECO:0007669"/>
    <property type="project" value="InterPro"/>
</dbReference>
<feature type="compositionally biased region" description="Low complexity" evidence="8">
    <location>
        <begin position="246"/>
        <end position="259"/>
    </location>
</feature>
<keyword evidence="3" id="KW-0805">Transcription regulation</keyword>
<dbReference type="SMART" id="SM00425">
    <property type="entry name" value="TBOX"/>
    <property type="match status" value="1"/>
</dbReference>
<evidence type="ECO:0000256" key="2">
    <source>
        <dbReference type="ARBA" id="ARBA00022473"/>
    </source>
</evidence>
<keyword evidence="6 7" id="KW-0539">Nucleus</keyword>
<dbReference type="EMBL" id="ACPB03018174">
    <property type="status" value="NOT_ANNOTATED_CDS"/>
    <property type="molecule type" value="Genomic_DNA"/>
</dbReference>
<evidence type="ECO:0000256" key="7">
    <source>
        <dbReference type="PROSITE-ProRule" id="PRU00201"/>
    </source>
</evidence>
<keyword evidence="2" id="KW-0217">Developmental protein</keyword>
<feature type="region of interest" description="Disordered" evidence="8">
    <location>
        <begin position="229"/>
        <end position="279"/>
    </location>
</feature>
<dbReference type="Pfam" id="PF00907">
    <property type="entry name" value="T-box"/>
    <property type="match status" value="1"/>
</dbReference>
<organism evidence="9 10">
    <name type="scientific">Rhodnius prolixus</name>
    <name type="common">Triatomid bug</name>
    <dbReference type="NCBI Taxonomy" id="13249"/>
    <lineage>
        <taxon>Eukaryota</taxon>
        <taxon>Metazoa</taxon>
        <taxon>Ecdysozoa</taxon>
        <taxon>Arthropoda</taxon>
        <taxon>Hexapoda</taxon>
        <taxon>Insecta</taxon>
        <taxon>Pterygota</taxon>
        <taxon>Neoptera</taxon>
        <taxon>Paraneoptera</taxon>
        <taxon>Hemiptera</taxon>
        <taxon>Heteroptera</taxon>
        <taxon>Panheteroptera</taxon>
        <taxon>Cimicomorpha</taxon>
        <taxon>Reduviidae</taxon>
        <taxon>Triatominae</taxon>
        <taxon>Rhodnius</taxon>
    </lineage>
</organism>
<dbReference type="InterPro" id="IPR018186">
    <property type="entry name" value="TF_T-box_CS"/>
</dbReference>
<dbReference type="PROSITE" id="PS01283">
    <property type="entry name" value="TBOX_1"/>
    <property type="match status" value="1"/>
</dbReference>
<dbReference type="EMBL" id="ACPB03018173">
    <property type="status" value="NOT_ANNOTATED_CDS"/>
    <property type="molecule type" value="Genomic_DNA"/>
</dbReference>
<keyword evidence="5" id="KW-0804">Transcription</keyword>
<name>T1HAY0_RHOPR</name>
<dbReference type="InterPro" id="IPR046360">
    <property type="entry name" value="T-box_DNA-bd"/>
</dbReference>
<dbReference type="InParanoid" id="T1HAY0"/>